<dbReference type="Gene3D" id="3.40.50.300">
    <property type="entry name" value="P-loop containing nucleotide triphosphate hydrolases"/>
    <property type="match status" value="1"/>
</dbReference>
<feature type="region of interest" description="Disordered" evidence="1">
    <location>
        <begin position="1"/>
        <end position="33"/>
    </location>
</feature>
<protein>
    <submittedName>
        <fullName evidence="3">Uncharacterized protein</fullName>
    </submittedName>
</protein>
<gene>
    <name evidence="3" type="ORF">BWQ96_04005</name>
</gene>
<keyword evidence="2" id="KW-0812">Transmembrane</keyword>
<feature type="transmembrane region" description="Helical" evidence="2">
    <location>
        <begin position="43"/>
        <end position="64"/>
    </location>
</feature>
<evidence type="ECO:0000256" key="2">
    <source>
        <dbReference type="SAM" id="Phobius"/>
    </source>
</evidence>
<dbReference type="OrthoDB" id="200177at2759"/>
<dbReference type="AlphaFoldDB" id="A0A2V3IYK9"/>
<name>A0A2V3IYK9_9FLOR</name>
<reference evidence="3 4" key="1">
    <citation type="journal article" date="2018" name="Mol. Biol. Evol.">
        <title>Analysis of the draft genome of the red seaweed Gracilariopsis chorda provides insights into genome size evolution in Rhodophyta.</title>
        <authorList>
            <person name="Lee J."/>
            <person name="Yang E.C."/>
            <person name="Graf L."/>
            <person name="Yang J.H."/>
            <person name="Qiu H."/>
            <person name="Zel Zion U."/>
            <person name="Chan C.X."/>
            <person name="Stephens T.G."/>
            <person name="Weber A.P.M."/>
            <person name="Boo G.H."/>
            <person name="Boo S.M."/>
            <person name="Kim K.M."/>
            <person name="Shin Y."/>
            <person name="Jung M."/>
            <person name="Lee S.J."/>
            <person name="Yim H.S."/>
            <person name="Lee J.H."/>
            <person name="Bhattacharya D."/>
            <person name="Yoon H.S."/>
        </authorList>
    </citation>
    <scope>NUCLEOTIDE SEQUENCE [LARGE SCALE GENOMIC DNA]</scope>
    <source>
        <strain evidence="3 4">SKKU-2015</strain>
        <tissue evidence="3">Whole body</tissue>
    </source>
</reference>
<organism evidence="3 4">
    <name type="scientific">Gracilariopsis chorda</name>
    <dbReference type="NCBI Taxonomy" id="448386"/>
    <lineage>
        <taxon>Eukaryota</taxon>
        <taxon>Rhodophyta</taxon>
        <taxon>Florideophyceae</taxon>
        <taxon>Rhodymeniophycidae</taxon>
        <taxon>Gracilariales</taxon>
        <taxon>Gracilariaceae</taxon>
        <taxon>Gracilariopsis</taxon>
    </lineage>
</organism>
<dbReference type="Proteomes" id="UP000247409">
    <property type="component" value="Unassembled WGS sequence"/>
</dbReference>
<keyword evidence="4" id="KW-1185">Reference proteome</keyword>
<evidence type="ECO:0000256" key="1">
    <source>
        <dbReference type="SAM" id="MobiDB-lite"/>
    </source>
</evidence>
<accession>A0A2V3IYK9</accession>
<evidence type="ECO:0000313" key="3">
    <source>
        <dbReference type="EMBL" id="PXF46220.1"/>
    </source>
</evidence>
<proteinExistence type="predicted"/>
<dbReference type="InterPro" id="IPR027417">
    <property type="entry name" value="P-loop_NTPase"/>
</dbReference>
<sequence>MTIDQRAVRQRSKGNITSASATQESAADGMPPSIRQRTFSESLAFIAVFSLVAGITALTAYTTFRPASKPWVLHRDSSKTPALAANGVQHDVSDIRQSMHIDYERRLEAATRGGRKLPVLTYLRWLHIPKTGTSIVNTFVRWGCTNISQDTFVVPRLERPKDLEVSVEATFMWDWFFRNKTGRQWLDDHCKDRLVTPHPTTKKNEYSFHLHRPLQRWEIPHTASVFRMPRQRSYSNYMHLSKHYNESRQPFETLYDFLKREEFWSQHAKLLLGRKYRDQRVITIPEARTAAKIVSDHIAFAGLTEEFRLSCRLFHAMFGGVPHLLQFENVRPGLDRYKHKGRRTESFRYDETEFKDWRDEADEIVYEAARNRFWNDVRKWKDEIELDGLGPVHIKQSV</sequence>
<keyword evidence="2" id="KW-1133">Transmembrane helix</keyword>
<evidence type="ECO:0000313" key="4">
    <source>
        <dbReference type="Proteomes" id="UP000247409"/>
    </source>
</evidence>
<dbReference type="EMBL" id="NBIV01000042">
    <property type="protein sequence ID" value="PXF46220.1"/>
    <property type="molecule type" value="Genomic_DNA"/>
</dbReference>
<keyword evidence="2" id="KW-0472">Membrane</keyword>
<feature type="compositionally biased region" description="Polar residues" evidence="1">
    <location>
        <begin position="13"/>
        <end position="25"/>
    </location>
</feature>
<comment type="caution">
    <text evidence="3">The sequence shown here is derived from an EMBL/GenBank/DDBJ whole genome shotgun (WGS) entry which is preliminary data.</text>
</comment>